<dbReference type="GO" id="GO:0071555">
    <property type="term" value="P:cell wall organization"/>
    <property type="evidence" value="ECO:0007669"/>
    <property type="project" value="UniProtKB-KW"/>
</dbReference>
<dbReference type="InterPro" id="IPR010275">
    <property type="entry name" value="MepK"/>
</dbReference>
<comment type="cofactor">
    <cofactor evidence="1">
        <name>Zn(2+)</name>
        <dbReference type="ChEBI" id="CHEBI:29105"/>
    </cofactor>
</comment>
<dbReference type="Proteomes" id="UP000646478">
    <property type="component" value="Unassembled WGS sequence"/>
</dbReference>
<evidence type="ECO:0000256" key="4">
    <source>
        <dbReference type="ARBA" id="ARBA00022723"/>
    </source>
</evidence>
<keyword evidence="8" id="KW-0482">Metalloprotease</keyword>
<evidence type="ECO:0000256" key="2">
    <source>
        <dbReference type="ARBA" id="ARBA00004776"/>
    </source>
</evidence>
<evidence type="ECO:0000259" key="12">
    <source>
        <dbReference type="Pfam" id="PF08291"/>
    </source>
</evidence>
<dbReference type="InterPro" id="IPR009045">
    <property type="entry name" value="Zn_M74/Hedgehog-like"/>
</dbReference>
<evidence type="ECO:0000256" key="11">
    <source>
        <dbReference type="ARBA" id="ARBA00093666"/>
    </source>
</evidence>
<dbReference type="Pfam" id="PF08291">
    <property type="entry name" value="Peptidase_M15_3"/>
    <property type="match status" value="1"/>
</dbReference>
<comment type="similarity">
    <text evidence="10">Belongs to the peptidase M15 family.</text>
</comment>
<feature type="domain" description="Peptidase M15A C-terminal" evidence="12">
    <location>
        <begin position="247"/>
        <end position="347"/>
    </location>
</feature>
<keyword evidence="5" id="KW-0732">Signal</keyword>
<dbReference type="GO" id="GO:0006508">
    <property type="term" value="P:proteolysis"/>
    <property type="evidence" value="ECO:0007669"/>
    <property type="project" value="UniProtKB-KW"/>
</dbReference>
<sequence>MRGLKKSTGAGKGRHFVWAVATLAISVAACTTGSGVSQQGGSLVAETLASAAAQSQGTTAEAASTTPTTVEGAPVLAMAATTPANPAAQNLLQGPTVAAAQAASAENASSSAIPVPAPLPAVAKADDETGKAEETTQSPPKGVQMVAYTGAARPMELATPAVDSVEDGSVMRLFVDNPSKKREKRLEAPKKSTRDYNYALPGVRENLGLEIKRRRSLDDDGDIDANEEDGSFPVQLASAGGLGRLLPRGLEKQRASVETACLKPKLLTILKTVEQHFRRPVMITSGYRSPSYNRLVRGAPRSRHMLCEAADIVVQGVSKWEIANFVRKLPGRGGVGTYCHTDSVHVDIGPERDWNWRCVARR</sequence>
<dbReference type="AlphaFoldDB" id="A0A916WKG4"/>
<evidence type="ECO:0000256" key="6">
    <source>
        <dbReference type="ARBA" id="ARBA00022801"/>
    </source>
</evidence>
<proteinExistence type="inferred from homology"/>
<comment type="caution">
    <text evidence="13">The sequence shown here is derived from an EMBL/GenBank/DDBJ whole genome shotgun (WGS) entry which is preliminary data.</text>
</comment>
<evidence type="ECO:0000256" key="5">
    <source>
        <dbReference type="ARBA" id="ARBA00022729"/>
    </source>
</evidence>
<evidence type="ECO:0000313" key="13">
    <source>
        <dbReference type="EMBL" id="GGB10060.1"/>
    </source>
</evidence>
<dbReference type="PROSITE" id="PS51257">
    <property type="entry name" value="PROKAR_LIPOPROTEIN"/>
    <property type="match status" value="1"/>
</dbReference>
<reference evidence="13" key="2">
    <citation type="submission" date="2020-09" db="EMBL/GenBank/DDBJ databases">
        <authorList>
            <person name="Sun Q."/>
            <person name="Zhou Y."/>
        </authorList>
    </citation>
    <scope>NUCLEOTIDE SEQUENCE</scope>
    <source>
        <strain evidence="13">CGMCC 1.15082</strain>
    </source>
</reference>
<dbReference type="EMBL" id="BMHH01000028">
    <property type="protein sequence ID" value="GGB10060.1"/>
    <property type="molecule type" value="Genomic_DNA"/>
</dbReference>
<evidence type="ECO:0000256" key="1">
    <source>
        <dbReference type="ARBA" id="ARBA00001947"/>
    </source>
</evidence>
<dbReference type="GO" id="GO:0008237">
    <property type="term" value="F:metallopeptidase activity"/>
    <property type="evidence" value="ECO:0007669"/>
    <property type="project" value="UniProtKB-KW"/>
</dbReference>
<reference evidence="13" key="1">
    <citation type="journal article" date="2014" name="Int. J. Syst. Evol. Microbiol.">
        <title>Complete genome sequence of Corynebacterium casei LMG S-19264T (=DSM 44701T), isolated from a smear-ripened cheese.</title>
        <authorList>
            <consortium name="US DOE Joint Genome Institute (JGI-PGF)"/>
            <person name="Walter F."/>
            <person name="Albersmeier A."/>
            <person name="Kalinowski J."/>
            <person name="Ruckert C."/>
        </authorList>
    </citation>
    <scope>NUCLEOTIDE SEQUENCE</scope>
    <source>
        <strain evidence="13">CGMCC 1.15082</strain>
    </source>
</reference>
<evidence type="ECO:0000256" key="7">
    <source>
        <dbReference type="ARBA" id="ARBA00022833"/>
    </source>
</evidence>
<keyword evidence="4" id="KW-0479">Metal-binding</keyword>
<keyword evidence="14" id="KW-1185">Reference proteome</keyword>
<keyword evidence="9" id="KW-0961">Cell wall biogenesis/degradation</keyword>
<dbReference type="SUPFAM" id="SSF55166">
    <property type="entry name" value="Hedgehog/DD-peptidase"/>
    <property type="match status" value="1"/>
</dbReference>
<dbReference type="InterPro" id="IPR013230">
    <property type="entry name" value="Peptidase_M15A_C"/>
</dbReference>
<evidence type="ECO:0000256" key="3">
    <source>
        <dbReference type="ARBA" id="ARBA00022670"/>
    </source>
</evidence>
<evidence type="ECO:0000256" key="9">
    <source>
        <dbReference type="ARBA" id="ARBA00023316"/>
    </source>
</evidence>
<dbReference type="GO" id="GO:0046872">
    <property type="term" value="F:metal ion binding"/>
    <property type="evidence" value="ECO:0007669"/>
    <property type="project" value="UniProtKB-KW"/>
</dbReference>
<dbReference type="PANTHER" id="PTHR37425">
    <property type="match status" value="1"/>
</dbReference>
<evidence type="ECO:0000256" key="10">
    <source>
        <dbReference type="ARBA" id="ARBA00093448"/>
    </source>
</evidence>
<comment type="pathway">
    <text evidence="2">Cell wall biogenesis; cell wall polysaccharide biosynthesis.</text>
</comment>
<name>A0A916WKG4_9HYPH</name>
<keyword evidence="7" id="KW-0862">Zinc</keyword>
<evidence type="ECO:0000256" key="8">
    <source>
        <dbReference type="ARBA" id="ARBA00023049"/>
    </source>
</evidence>
<dbReference type="Gene3D" id="3.30.1380.10">
    <property type="match status" value="1"/>
</dbReference>
<accession>A0A916WKG4</accession>
<protein>
    <recommendedName>
        <fullName evidence="11">Murein endopeptidase K</fullName>
    </recommendedName>
</protein>
<gene>
    <name evidence="13" type="ORF">GCM10011491_42480</name>
</gene>
<organism evidence="13 14">
    <name type="scientific">Brucella endophytica</name>
    <dbReference type="NCBI Taxonomy" id="1963359"/>
    <lineage>
        <taxon>Bacteria</taxon>
        <taxon>Pseudomonadati</taxon>
        <taxon>Pseudomonadota</taxon>
        <taxon>Alphaproteobacteria</taxon>
        <taxon>Hyphomicrobiales</taxon>
        <taxon>Brucellaceae</taxon>
        <taxon>Brucella/Ochrobactrum group</taxon>
        <taxon>Brucella</taxon>
    </lineage>
</organism>
<evidence type="ECO:0000313" key="14">
    <source>
        <dbReference type="Proteomes" id="UP000646478"/>
    </source>
</evidence>
<keyword evidence="3" id="KW-0645">Protease</keyword>
<dbReference type="PANTHER" id="PTHR37425:SF1">
    <property type="entry name" value="OUTER MEMBRANE PROTEIN"/>
    <property type="match status" value="1"/>
</dbReference>
<keyword evidence="6" id="KW-0378">Hydrolase</keyword>